<keyword evidence="5 12" id="KW-0436">Ligase</keyword>
<evidence type="ECO:0000256" key="12">
    <source>
        <dbReference type="HAMAP-Rule" id="MF_00176"/>
    </source>
</evidence>
<dbReference type="InterPro" id="IPR006195">
    <property type="entry name" value="aa-tRNA-synth_II"/>
</dbReference>
<keyword evidence="18" id="KW-1185">Reference proteome</keyword>
<dbReference type="PROSITE" id="PS50862">
    <property type="entry name" value="AA_TRNA_LIGASE_II"/>
    <property type="match status" value="1"/>
</dbReference>
<feature type="binding site" evidence="12">
    <location>
        <begin position="220"/>
        <end position="222"/>
    </location>
    <ligand>
        <name>L-serine</name>
        <dbReference type="ChEBI" id="CHEBI:33384"/>
    </ligand>
</feature>
<dbReference type="EMBL" id="LFDV01000002">
    <property type="protein sequence ID" value="KTB48811.1"/>
    <property type="molecule type" value="Genomic_DNA"/>
</dbReference>
<feature type="binding site" evidence="12">
    <location>
        <position position="374"/>
    </location>
    <ligand>
        <name>L-serine</name>
        <dbReference type="ChEBI" id="CHEBI:33384"/>
    </ligand>
</feature>
<dbReference type="OrthoDB" id="9804647at2"/>
<organism evidence="17 18">
    <name type="scientific">Dehalogenimonas alkenigignens</name>
    <dbReference type="NCBI Taxonomy" id="1217799"/>
    <lineage>
        <taxon>Bacteria</taxon>
        <taxon>Bacillati</taxon>
        <taxon>Chloroflexota</taxon>
        <taxon>Dehalococcoidia</taxon>
        <taxon>Dehalococcoidales</taxon>
        <taxon>Dehalococcoidaceae</taxon>
        <taxon>Dehalogenimonas</taxon>
    </lineage>
</organism>
<dbReference type="GO" id="GO:0005737">
    <property type="term" value="C:cytoplasm"/>
    <property type="evidence" value="ECO:0007669"/>
    <property type="project" value="UniProtKB-SubCell"/>
</dbReference>
<evidence type="ECO:0000256" key="6">
    <source>
        <dbReference type="ARBA" id="ARBA00022741"/>
    </source>
</evidence>
<comment type="caution">
    <text evidence="17">The sequence shown here is derived from an EMBL/GenBank/DDBJ whole genome shotgun (WGS) entry which is preliminary data.</text>
</comment>
<dbReference type="PANTHER" id="PTHR43697:SF1">
    <property type="entry name" value="SERINE--TRNA LIGASE"/>
    <property type="match status" value="1"/>
</dbReference>
<dbReference type="InterPro" id="IPR015866">
    <property type="entry name" value="Ser-tRNA-synth_1_N"/>
</dbReference>
<evidence type="ECO:0000256" key="8">
    <source>
        <dbReference type="ARBA" id="ARBA00022917"/>
    </source>
</evidence>
<evidence type="ECO:0000256" key="13">
    <source>
        <dbReference type="PIRSR" id="PIRSR001529-1"/>
    </source>
</evidence>
<comment type="catalytic activity">
    <reaction evidence="10 12">
        <text>tRNA(Sec) + L-serine + ATP = L-seryl-tRNA(Sec) + AMP + diphosphate + H(+)</text>
        <dbReference type="Rhea" id="RHEA:42580"/>
        <dbReference type="Rhea" id="RHEA-COMP:9742"/>
        <dbReference type="Rhea" id="RHEA-COMP:10128"/>
        <dbReference type="ChEBI" id="CHEBI:15378"/>
        <dbReference type="ChEBI" id="CHEBI:30616"/>
        <dbReference type="ChEBI" id="CHEBI:33019"/>
        <dbReference type="ChEBI" id="CHEBI:33384"/>
        <dbReference type="ChEBI" id="CHEBI:78442"/>
        <dbReference type="ChEBI" id="CHEBI:78533"/>
        <dbReference type="ChEBI" id="CHEBI:456215"/>
        <dbReference type="EC" id="6.1.1.11"/>
    </reaction>
</comment>
<dbReference type="GO" id="GO:0006434">
    <property type="term" value="P:seryl-tRNA aminoacylation"/>
    <property type="evidence" value="ECO:0007669"/>
    <property type="project" value="UniProtKB-UniRule"/>
</dbReference>
<evidence type="ECO:0000256" key="15">
    <source>
        <dbReference type="SAM" id="MobiDB-lite"/>
    </source>
</evidence>
<comment type="subunit">
    <text evidence="12">Homodimer. The tRNA molecule binds across the dimer.</text>
</comment>
<dbReference type="PANTHER" id="PTHR43697">
    <property type="entry name" value="SERYL-TRNA SYNTHETASE"/>
    <property type="match status" value="1"/>
</dbReference>
<dbReference type="InterPro" id="IPR002314">
    <property type="entry name" value="aa-tRNA-synt_IIb"/>
</dbReference>
<evidence type="ECO:0000259" key="16">
    <source>
        <dbReference type="PROSITE" id="PS50862"/>
    </source>
</evidence>
<evidence type="ECO:0000256" key="4">
    <source>
        <dbReference type="ARBA" id="ARBA00022490"/>
    </source>
</evidence>
<comment type="catalytic activity">
    <reaction evidence="11 12">
        <text>tRNA(Ser) + L-serine + ATP = L-seryl-tRNA(Ser) + AMP + diphosphate + H(+)</text>
        <dbReference type="Rhea" id="RHEA:12292"/>
        <dbReference type="Rhea" id="RHEA-COMP:9669"/>
        <dbReference type="Rhea" id="RHEA-COMP:9703"/>
        <dbReference type="ChEBI" id="CHEBI:15378"/>
        <dbReference type="ChEBI" id="CHEBI:30616"/>
        <dbReference type="ChEBI" id="CHEBI:33019"/>
        <dbReference type="ChEBI" id="CHEBI:33384"/>
        <dbReference type="ChEBI" id="CHEBI:78442"/>
        <dbReference type="ChEBI" id="CHEBI:78533"/>
        <dbReference type="ChEBI" id="CHEBI:456215"/>
        <dbReference type="EC" id="6.1.1.11"/>
    </reaction>
</comment>
<keyword evidence="6 12" id="KW-0547">Nucleotide-binding</keyword>
<dbReference type="EC" id="6.1.1.11" evidence="12"/>
<comment type="function">
    <text evidence="12">Catalyzes the attachment of serine to tRNA(Ser). Is also able to aminoacylate tRNA(Sec) with serine, to form the misacylated tRNA L-seryl-tRNA(Sec), which will be further converted into selenocysteinyl-tRNA(Sec).</text>
</comment>
<proteinExistence type="inferred from homology"/>
<comment type="caution">
    <text evidence="12">Lacks conserved residue(s) required for the propagation of feature annotation.</text>
</comment>
<comment type="subcellular location">
    <subcellularLocation>
        <location evidence="1 12">Cytoplasm</location>
    </subcellularLocation>
</comment>
<keyword evidence="9 12" id="KW-0030">Aminoacyl-tRNA synthetase</keyword>
<dbReference type="GO" id="GO:0005524">
    <property type="term" value="F:ATP binding"/>
    <property type="evidence" value="ECO:0007669"/>
    <property type="project" value="UniProtKB-UniRule"/>
</dbReference>
<dbReference type="AlphaFoldDB" id="A0A0W0GJR8"/>
<feature type="binding site" evidence="13">
    <location>
        <position position="220"/>
    </location>
    <ligand>
        <name>L-serine</name>
        <dbReference type="ChEBI" id="CHEBI:33384"/>
    </ligand>
</feature>
<dbReference type="Gene3D" id="3.30.930.10">
    <property type="entry name" value="Bira Bifunctional Protein, Domain 2"/>
    <property type="match status" value="1"/>
</dbReference>
<feature type="binding site" evidence="13">
    <location>
        <position position="372"/>
    </location>
    <ligand>
        <name>L-serine</name>
        <dbReference type="ChEBI" id="CHEBI:33384"/>
    </ligand>
</feature>
<dbReference type="InterPro" id="IPR045864">
    <property type="entry name" value="aa-tRNA-synth_II/BPL/LPL"/>
</dbReference>
<dbReference type="GO" id="GO:0016260">
    <property type="term" value="P:selenocysteine biosynthetic process"/>
    <property type="evidence" value="ECO:0007669"/>
    <property type="project" value="UniProtKB-UniRule"/>
</dbReference>
<dbReference type="RefSeq" id="WP_058439741.1">
    <property type="nucleotide sequence ID" value="NZ_KQ758903.1"/>
</dbReference>
<evidence type="ECO:0000256" key="5">
    <source>
        <dbReference type="ARBA" id="ARBA00022598"/>
    </source>
</evidence>
<dbReference type="GO" id="GO:0004828">
    <property type="term" value="F:serine-tRNA ligase activity"/>
    <property type="evidence" value="ECO:0007669"/>
    <property type="project" value="UniProtKB-UniRule"/>
</dbReference>
<feature type="binding site" evidence="12 13">
    <location>
        <position position="274"/>
    </location>
    <ligand>
        <name>L-serine</name>
        <dbReference type="ChEBI" id="CHEBI:33384"/>
    </ligand>
</feature>
<dbReference type="CDD" id="cd00770">
    <property type="entry name" value="SerRS_core"/>
    <property type="match status" value="1"/>
</dbReference>
<gene>
    <name evidence="12" type="primary">serS</name>
    <name evidence="17" type="ORF">DEALK_16580</name>
</gene>
<dbReference type="HAMAP" id="MF_00176">
    <property type="entry name" value="Ser_tRNA_synth_type1"/>
    <property type="match status" value="1"/>
</dbReference>
<dbReference type="Pfam" id="PF00587">
    <property type="entry name" value="tRNA-synt_2b"/>
    <property type="match status" value="1"/>
</dbReference>
<comment type="similarity">
    <text evidence="3 12">Belongs to the class-II aminoacyl-tRNA synthetase family. Type-1 seryl-tRNA synthetase subfamily.</text>
</comment>
<dbReference type="PATRIC" id="fig|1217799.6.peg.1707"/>
<dbReference type="SUPFAM" id="SSF55681">
    <property type="entry name" value="Class II aaRS and biotin synthetases"/>
    <property type="match status" value="1"/>
</dbReference>
<comment type="pathway">
    <text evidence="2 12">Aminoacyl-tRNA biosynthesis; selenocysteinyl-tRNA(Sec) biosynthesis; L-seryl-tRNA(Sec) from L-serine and tRNA(Sec): step 1/1.</text>
</comment>
<dbReference type="InterPro" id="IPR010978">
    <property type="entry name" value="tRNA-bd_arm"/>
</dbReference>
<evidence type="ECO:0000256" key="2">
    <source>
        <dbReference type="ARBA" id="ARBA00005045"/>
    </source>
</evidence>
<feature type="binding site" evidence="12 14">
    <location>
        <begin position="338"/>
        <end position="341"/>
    </location>
    <ligand>
        <name>ATP</name>
        <dbReference type="ChEBI" id="CHEBI:30616"/>
    </ligand>
</feature>
<dbReference type="STRING" id="1217799.DEALK_16580"/>
<evidence type="ECO:0000256" key="9">
    <source>
        <dbReference type="ARBA" id="ARBA00023146"/>
    </source>
</evidence>
<dbReference type="PIRSF" id="PIRSF001529">
    <property type="entry name" value="Ser-tRNA-synth_IIa"/>
    <property type="match status" value="1"/>
</dbReference>
<keyword evidence="8 12" id="KW-0648">Protein biosynthesis</keyword>
<keyword evidence="7 12" id="KW-0067">ATP-binding</keyword>
<comment type="domain">
    <text evidence="12">Consists of two distinct domains, a catalytic core and a N-terminal extension that is involved in tRNA binding.</text>
</comment>
<dbReference type="InterPro" id="IPR002317">
    <property type="entry name" value="Ser-tRNA-ligase_type_1"/>
</dbReference>
<dbReference type="Proteomes" id="UP000053947">
    <property type="component" value="Unassembled WGS sequence"/>
</dbReference>
<evidence type="ECO:0000256" key="1">
    <source>
        <dbReference type="ARBA" id="ARBA00004496"/>
    </source>
</evidence>
<evidence type="ECO:0000256" key="14">
    <source>
        <dbReference type="PIRSR" id="PIRSR001529-2"/>
    </source>
</evidence>
<dbReference type="NCBIfam" id="TIGR00414">
    <property type="entry name" value="serS"/>
    <property type="match status" value="1"/>
</dbReference>
<feature type="binding site" evidence="13">
    <location>
        <position position="251"/>
    </location>
    <ligand>
        <name>L-serine</name>
        <dbReference type="ChEBI" id="CHEBI:33384"/>
    </ligand>
</feature>
<dbReference type="InterPro" id="IPR042103">
    <property type="entry name" value="SerRS_1_N_sf"/>
</dbReference>
<evidence type="ECO:0000256" key="7">
    <source>
        <dbReference type="ARBA" id="ARBA00022840"/>
    </source>
</evidence>
<evidence type="ECO:0000313" key="17">
    <source>
        <dbReference type="EMBL" id="KTB48811.1"/>
    </source>
</evidence>
<reference evidence="17 18" key="1">
    <citation type="submission" date="2015-06" db="EMBL/GenBank/DDBJ databases">
        <title>Genome sequence of the organohalide-respiring Dehalogenimonas alkenigignens type strain (IP3-3T).</title>
        <authorList>
            <person name="Key T.A."/>
            <person name="Richmond D.P."/>
            <person name="Bowman K.S."/>
            <person name="Cho Y.-J."/>
            <person name="Chun J."/>
            <person name="da Costa M.S."/>
            <person name="Rainey F.A."/>
            <person name="Moe W.M."/>
        </authorList>
    </citation>
    <scope>NUCLEOTIDE SEQUENCE [LARGE SCALE GENOMIC DNA]</scope>
    <source>
        <strain evidence="17 18">IP3-3</strain>
    </source>
</reference>
<feature type="binding site" evidence="12 14">
    <location>
        <begin position="251"/>
        <end position="253"/>
    </location>
    <ligand>
        <name>ATP</name>
        <dbReference type="ChEBI" id="CHEBI:30616"/>
    </ligand>
</feature>
<feature type="region of interest" description="Disordered" evidence="15">
    <location>
        <begin position="41"/>
        <end position="66"/>
    </location>
</feature>
<evidence type="ECO:0000313" key="18">
    <source>
        <dbReference type="Proteomes" id="UP000053947"/>
    </source>
</evidence>
<dbReference type="UniPathway" id="UPA00906">
    <property type="reaction ID" value="UER00895"/>
</dbReference>
<accession>A0A0W0GJR8</accession>
<dbReference type="InterPro" id="IPR033729">
    <property type="entry name" value="SerRS_core"/>
</dbReference>
<protein>
    <recommendedName>
        <fullName evidence="12">Serine--tRNA ligase</fullName>
        <ecNumber evidence="12">6.1.1.11</ecNumber>
    </recommendedName>
    <alternativeName>
        <fullName evidence="12">Seryl-tRNA synthetase</fullName>
        <shortName evidence="12">SerRS</shortName>
    </alternativeName>
    <alternativeName>
        <fullName evidence="12">Seryl-tRNA(Ser/Sec) synthetase</fullName>
    </alternativeName>
</protein>
<evidence type="ECO:0000256" key="11">
    <source>
        <dbReference type="ARBA" id="ARBA00048823"/>
    </source>
</evidence>
<dbReference type="Pfam" id="PF02403">
    <property type="entry name" value="Seryl_tRNA_N"/>
    <property type="match status" value="1"/>
</dbReference>
<evidence type="ECO:0000256" key="3">
    <source>
        <dbReference type="ARBA" id="ARBA00010728"/>
    </source>
</evidence>
<sequence>MIDLKLIRDNPDLVRRAVDSRQSKAPVDEILETDKLRREKTAELDELRRQRKEQSKQRPPDPEAGRALREKISELEEVLRTLDEQLQSYLLQVPNIPQASTPLGTSEDDNIVLRHCGNIREFDFEVKPHWELGESLGMIDFDRGVKLSGTRFYVLKELGARLQRSLISLFLDLHTRKHGYKEMYLPFLVKKEVLYGSGNLPKFADNLYRDAVDDLWLVPTAEVPLTGLHSGEILSNDQLPINYCAYTACFRREKMSAGKDTRGIKRGHQFDKVELYKFTEPEKSNEELEKLLDDAEDIARTLGLPYRIKQLCTADIGFASSRSYDIEIWAPGIKEWLEVSSCSNCWDFQARRANIRYRRASDGKVDYVHTLNGSGLALPRVLIAVMENYQQADGSIIIPEVLQSYMGVDVIQQPG</sequence>
<feature type="domain" description="Aminoacyl-transfer RNA synthetases class-II family profile" evidence="16">
    <location>
        <begin position="159"/>
        <end position="399"/>
    </location>
</feature>
<dbReference type="Gene3D" id="1.10.287.40">
    <property type="entry name" value="Serine-tRNA synthetase, tRNA binding domain"/>
    <property type="match status" value="1"/>
</dbReference>
<name>A0A0W0GJR8_9CHLR</name>
<dbReference type="SUPFAM" id="SSF46589">
    <property type="entry name" value="tRNA-binding arm"/>
    <property type="match status" value="1"/>
</dbReference>
<evidence type="ECO:0000256" key="10">
    <source>
        <dbReference type="ARBA" id="ARBA00047929"/>
    </source>
</evidence>
<keyword evidence="4 12" id="KW-0963">Cytoplasm</keyword>
<dbReference type="PRINTS" id="PR00981">
    <property type="entry name" value="TRNASYNTHSER"/>
</dbReference>